<evidence type="ECO:0000256" key="4">
    <source>
        <dbReference type="ARBA" id="ARBA00022801"/>
    </source>
</evidence>
<dbReference type="InterPro" id="IPR027785">
    <property type="entry name" value="UvrD-like_helicase_C"/>
</dbReference>
<keyword evidence="4 11" id="KW-0378">Hydrolase</keyword>
<dbReference type="Gene3D" id="1.10.10.1020">
    <property type="entry name" value="RecBCD complex, subunit RecD, N-terminal domain"/>
    <property type="match status" value="1"/>
</dbReference>
<organism evidence="14 15">
    <name type="scientific">Marinobacter zhejiangensis</name>
    <dbReference type="NCBI Taxonomy" id="488535"/>
    <lineage>
        <taxon>Bacteria</taxon>
        <taxon>Pseudomonadati</taxon>
        <taxon>Pseudomonadota</taxon>
        <taxon>Gammaproteobacteria</taxon>
        <taxon>Pseudomonadales</taxon>
        <taxon>Marinobacteraceae</taxon>
        <taxon>Marinobacter</taxon>
    </lineage>
</organism>
<feature type="domain" description="RecBCD enzyme subunit RecD N-terminal" evidence="13">
    <location>
        <begin position="35"/>
        <end position="155"/>
    </location>
</feature>
<sequence length="730" mass="78640">MSRFLIPDEARAQHGQAAGLESPSGLLTLLDRWVELGWLRALDSAMARFLAEQAELAGQPAHPLLLLVAAFTSHQLGRGHVCFDLDVMAREGFNDALSLPPEDESVSERSLMPSDLLAGVSRADWMNALEHPLLIADPDPVGSNCPMVRSGAKVYLRRFWDYEQTVFHCISDRLTSYQTEASVSQDAEGPALAAALTALFPANSGDIDWQKVACANAARQRFSVITGGPGTGKTTTVVKLLAALQHCAMSSAADARTLRIQLAAPTGKAAARLNESISGAVKGLDLGTLPDSDRLRAAIPTQVTTIHRLLGAIPGSRQFRHNRQNPLLADVLVVDEASMVDLEMMARLLEALPGDARLILLGDKDQLASVDAGAVLGELCQRAGAGHYWPGTSQWLALRAGYPIPEHLVDEQGKPLDQAITLLRRSYRFDQRSGIGRLAAIVNQGGVRAGQQAREVFAAGYADVARVPVAASDAESVIQAHCLDGGPQGFVAGGLGRVDHGRAVAPPAGYRHYLSMMVAQRPDRGDSVTVWDQWASSVLAAYGRFQVLAAVRRGAFGVEGVNEQIAASLKTEGLIASTEGWYAGRPVLVTRNDYGLGLMNGDIGIALTIPARQWTGKEEVIDPDNLVLRVAFPAGDGSGAIRWVLPSRLHHVETVYAMTVHKSQGSEFEHACLVLPSRMSPVLTRELVYTGITRARSWFSLILPDERVFDMALERQVDRSSGLGEHLFGR</sequence>
<proteinExistence type="inferred from homology"/>
<keyword evidence="3 11" id="KW-0227">DNA damage</keyword>
<evidence type="ECO:0000259" key="12">
    <source>
        <dbReference type="Pfam" id="PF13538"/>
    </source>
</evidence>
<dbReference type="Pfam" id="PF13245">
    <property type="entry name" value="AAA_19"/>
    <property type="match status" value="1"/>
</dbReference>
<dbReference type="Gene3D" id="3.40.50.300">
    <property type="entry name" value="P-loop containing nucleotide triphosphate hydrolases"/>
    <property type="match status" value="3"/>
</dbReference>
<evidence type="ECO:0000256" key="5">
    <source>
        <dbReference type="ARBA" id="ARBA00022806"/>
    </source>
</evidence>
<dbReference type="Pfam" id="PF13538">
    <property type="entry name" value="UvrD_C_2"/>
    <property type="match status" value="1"/>
</dbReference>
<evidence type="ECO:0000313" key="15">
    <source>
        <dbReference type="Proteomes" id="UP000198519"/>
    </source>
</evidence>
<evidence type="ECO:0000256" key="10">
    <source>
        <dbReference type="ARBA" id="ARBA00023235"/>
    </source>
</evidence>
<name>A0A1I4PD90_9GAMM</name>
<dbReference type="GO" id="GO:0008854">
    <property type="term" value="F:exodeoxyribonuclease V activity"/>
    <property type="evidence" value="ECO:0007669"/>
    <property type="project" value="InterPro"/>
</dbReference>
<dbReference type="GO" id="GO:0005524">
    <property type="term" value="F:ATP binding"/>
    <property type="evidence" value="ECO:0007669"/>
    <property type="project" value="UniProtKB-UniRule"/>
</dbReference>
<evidence type="ECO:0000256" key="2">
    <source>
        <dbReference type="ARBA" id="ARBA00022741"/>
    </source>
</evidence>
<evidence type="ECO:0000256" key="8">
    <source>
        <dbReference type="ARBA" id="ARBA00023125"/>
    </source>
</evidence>
<dbReference type="InterPro" id="IPR041851">
    <property type="entry name" value="RecD_N_sf"/>
</dbReference>
<dbReference type="InterPro" id="IPR006344">
    <property type="entry name" value="RecD"/>
</dbReference>
<keyword evidence="1 11" id="KW-0540">Nuclease</keyword>
<keyword evidence="7 11" id="KW-0067">ATP-binding</keyword>
<keyword evidence="5 11" id="KW-0347">Helicase</keyword>
<evidence type="ECO:0000256" key="3">
    <source>
        <dbReference type="ARBA" id="ARBA00022763"/>
    </source>
</evidence>
<keyword evidence="8 11" id="KW-0238">DNA-binding</keyword>
<dbReference type="CDD" id="cd17933">
    <property type="entry name" value="DEXSc_RecD-like"/>
    <property type="match status" value="1"/>
</dbReference>
<keyword evidence="9 11" id="KW-0234">DNA repair</keyword>
<dbReference type="STRING" id="488535.SAMN04487963_1949"/>
<dbReference type="RefSeq" id="WP_092021939.1">
    <property type="nucleotide sequence ID" value="NZ_FOUE01000002.1"/>
</dbReference>
<dbReference type="PANTHER" id="PTHR43788:SF6">
    <property type="entry name" value="DNA HELICASE B"/>
    <property type="match status" value="1"/>
</dbReference>
<keyword evidence="10 11" id="KW-0413">Isomerase</keyword>
<comment type="function">
    <text evidence="11">A helicase/nuclease that prepares dsDNA breaks (DSB) for recombinational DNA repair. Binds to DSBs and unwinds DNA via a highly rapid and processive ATP-dependent bidirectional helicase activity. Unwinds dsDNA until it encounters a Chi (crossover hotspot instigator) sequence from the 3' direction. Cuts ssDNA a few nucleotides 3' to the Chi site. The properties and activities of the enzyme are changed at Chi. The Chi-altered holoenzyme produces a long 3'-ssDNA overhang and facilitates RecA-binding to the ssDNA for homologous DNA recombination and repair. Holoenzyme degrades any linearized DNA that is unable to undergo homologous recombination. In the holoenzyme this subunit has ssDNA-dependent ATPase and 5'-3' helicase activity. When added to pre-assembled RecBC greatly stimulates nuclease activity and augments holoenzyme processivity. Negatively regulates the RecA-loading ability of RecBCD.</text>
</comment>
<comment type="similarity">
    <text evidence="11">Belongs to the RecD family.</text>
</comment>
<keyword evidence="6 11" id="KW-0269">Exonuclease</keyword>
<dbReference type="AlphaFoldDB" id="A0A1I4PD90"/>
<dbReference type="Pfam" id="PF21185">
    <property type="entry name" value="RecD_N"/>
    <property type="match status" value="1"/>
</dbReference>
<evidence type="ECO:0000256" key="11">
    <source>
        <dbReference type="HAMAP-Rule" id="MF_01487"/>
    </source>
</evidence>
<feature type="domain" description="UvrD-like helicase C-terminal" evidence="12">
    <location>
        <begin position="655"/>
        <end position="701"/>
    </location>
</feature>
<dbReference type="EC" id="5.6.2.3" evidence="11"/>
<evidence type="ECO:0000256" key="9">
    <source>
        <dbReference type="ARBA" id="ARBA00023204"/>
    </source>
</evidence>
<dbReference type="GO" id="GO:0017116">
    <property type="term" value="F:single-stranded DNA helicase activity"/>
    <property type="evidence" value="ECO:0007669"/>
    <property type="project" value="TreeGrafter"/>
</dbReference>
<evidence type="ECO:0000256" key="1">
    <source>
        <dbReference type="ARBA" id="ARBA00022722"/>
    </source>
</evidence>
<dbReference type="HAMAP" id="MF_01487">
    <property type="entry name" value="RecD"/>
    <property type="match status" value="1"/>
</dbReference>
<keyword evidence="2 11" id="KW-0547">Nucleotide-binding</keyword>
<dbReference type="Proteomes" id="UP000198519">
    <property type="component" value="Unassembled WGS sequence"/>
</dbReference>
<dbReference type="GO" id="GO:0000724">
    <property type="term" value="P:double-strand break repair via homologous recombination"/>
    <property type="evidence" value="ECO:0007669"/>
    <property type="project" value="UniProtKB-UniRule"/>
</dbReference>
<comment type="miscellaneous">
    <text evidence="11">In the RecBCD complex, RecB has a slow 3'-5' helicase, an exonuclease activity and loads RecA onto ssDNA, RecD has a fast 5'-3' helicase activity, while RecC stimulates the ATPase and processivity of the RecB helicase and contributes to recognition of the Chi site.</text>
</comment>
<dbReference type="SUPFAM" id="SSF52540">
    <property type="entry name" value="P-loop containing nucleoside triphosphate hydrolases"/>
    <property type="match status" value="2"/>
</dbReference>
<dbReference type="GO" id="GO:0043139">
    <property type="term" value="F:5'-3' DNA helicase activity"/>
    <property type="evidence" value="ECO:0007669"/>
    <property type="project" value="UniProtKB-UniRule"/>
</dbReference>
<evidence type="ECO:0000256" key="7">
    <source>
        <dbReference type="ARBA" id="ARBA00022840"/>
    </source>
</evidence>
<dbReference type="InterPro" id="IPR027417">
    <property type="entry name" value="P-loop_NTPase"/>
</dbReference>
<dbReference type="GO" id="GO:0016887">
    <property type="term" value="F:ATP hydrolysis activity"/>
    <property type="evidence" value="ECO:0007669"/>
    <property type="project" value="RHEA"/>
</dbReference>
<evidence type="ECO:0000256" key="6">
    <source>
        <dbReference type="ARBA" id="ARBA00022839"/>
    </source>
</evidence>
<keyword evidence="15" id="KW-1185">Reference proteome</keyword>
<gene>
    <name evidence="11" type="primary">recD</name>
    <name evidence="14" type="ORF">SAMN04487963_1949</name>
</gene>
<dbReference type="GO" id="GO:0009338">
    <property type="term" value="C:exodeoxyribonuclease V complex"/>
    <property type="evidence" value="ECO:0007669"/>
    <property type="project" value="InterPro"/>
</dbReference>
<dbReference type="CDD" id="cd18809">
    <property type="entry name" value="SF1_C_RecD"/>
    <property type="match status" value="1"/>
</dbReference>
<evidence type="ECO:0000259" key="13">
    <source>
        <dbReference type="Pfam" id="PF21185"/>
    </source>
</evidence>
<reference evidence="15" key="1">
    <citation type="submission" date="2016-10" db="EMBL/GenBank/DDBJ databases">
        <authorList>
            <person name="Varghese N."/>
            <person name="Submissions S."/>
        </authorList>
    </citation>
    <scope>NUCLEOTIDE SEQUENCE [LARGE SCALE GENOMIC DNA]</scope>
    <source>
        <strain evidence="15">CGMCC 1.7061</strain>
    </source>
</reference>
<comment type="subunit">
    <text evidence="11">Heterotrimer of RecB, RecC and RecD. All subunits contribute to DNA-binding.</text>
</comment>
<dbReference type="InterPro" id="IPR049550">
    <property type="entry name" value="RecD_N"/>
</dbReference>
<accession>A0A1I4PD90</accession>
<feature type="binding site" evidence="11">
    <location>
        <begin position="227"/>
        <end position="234"/>
    </location>
    <ligand>
        <name>ATP</name>
        <dbReference type="ChEBI" id="CHEBI:30616"/>
    </ligand>
</feature>
<dbReference type="GO" id="GO:0003677">
    <property type="term" value="F:DNA binding"/>
    <property type="evidence" value="ECO:0007669"/>
    <property type="project" value="UniProtKB-UniRule"/>
</dbReference>
<protein>
    <recommendedName>
        <fullName evidence="11">RecBCD enzyme subunit RecD</fullName>
        <ecNumber evidence="11">5.6.2.3</ecNumber>
    </recommendedName>
    <alternativeName>
        <fullName evidence="11">DNA 5'-3' helicase subunit RecD</fullName>
    </alternativeName>
    <alternativeName>
        <fullName evidence="11">Exonuclease V subunit RecD</fullName>
        <shortName evidence="11">ExoV subunit RecD</shortName>
    </alternativeName>
    <alternativeName>
        <fullName evidence="11">Helicase/nuclease RecBCD subunit RecD</fullName>
    </alternativeName>
</protein>
<dbReference type="NCBIfam" id="TIGR01447">
    <property type="entry name" value="recD"/>
    <property type="match status" value="1"/>
</dbReference>
<dbReference type="PANTHER" id="PTHR43788">
    <property type="entry name" value="DNA2/NAM7 HELICASE FAMILY MEMBER"/>
    <property type="match status" value="1"/>
</dbReference>
<evidence type="ECO:0000313" key="14">
    <source>
        <dbReference type="EMBL" id="SFM25689.1"/>
    </source>
</evidence>
<dbReference type="OrthoDB" id="9803432at2"/>
<comment type="catalytic activity">
    <reaction evidence="11">
        <text>ATP + H2O = ADP + phosphate + H(+)</text>
        <dbReference type="Rhea" id="RHEA:13065"/>
        <dbReference type="ChEBI" id="CHEBI:15377"/>
        <dbReference type="ChEBI" id="CHEBI:15378"/>
        <dbReference type="ChEBI" id="CHEBI:30616"/>
        <dbReference type="ChEBI" id="CHEBI:43474"/>
        <dbReference type="ChEBI" id="CHEBI:456216"/>
        <dbReference type="EC" id="5.6.2.3"/>
    </reaction>
</comment>
<dbReference type="InterPro" id="IPR050534">
    <property type="entry name" value="Coronavir_polyprotein_1ab"/>
</dbReference>
<dbReference type="EMBL" id="FOUE01000002">
    <property type="protein sequence ID" value="SFM25689.1"/>
    <property type="molecule type" value="Genomic_DNA"/>
</dbReference>